<evidence type="ECO:0000313" key="2">
    <source>
        <dbReference type="EMBL" id="KAG5544622.1"/>
    </source>
</evidence>
<sequence>MTARDQSILEKNLLHSTVDFAKVDSAGGMTMLGTGDRDLKGQGLEGGVRGGGEEELPKMCYAYANCVCEGVLCAIYRCCFCMQEVSTHNRSSTNRLLPPKPTPILDLSQDYFKE</sequence>
<name>A0AAV6JWV2_9ERIC</name>
<keyword evidence="3" id="KW-1185">Reference proteome</keyword>
<comment type="caution">
    <text evidence="2">The sequence shown here is derived from an EMBL/GenBank/DDBJ whole genome shotgun (WGS) entry which is preliminary data.</text>
</comment>
<dbReference type="EMBL" id="JACTNZ010000006">
    <property type="protein sequence ID" value="KAG5544622.1"/>
    <property type="molecule type" value="Genomic_DNA"/>
</dbReference>
<protein>
    <submittedName>
        <fullName evidence="2">Uncharacterized protein</fullName>
    </submittedName>
</protein>
<dbReference type="AlphaFoldDB" id="A0AAV6JWV2"/>
<feature type="region of interest" description="Disordered" evidence="1">
    <location>
        <begin position="89"/>
        <end position="114"/>
    </location>
</feature>
<gene>
    <name evidence="2" type="ORF">RHGRI_017154</name>
</gene>
<evidence type="ECO:0000313" key="3">
    <source>
        <dbReference type="Proteomes" id="UP000823749"/>
    </source>
</evidence>
<proteinExistence type="predicted"/>
<accession>A0AAV6JWV2</accession>
<dbReference type="Proteomes" id="UP000823749">
    <property type="component" value="Chromosome 6"/>
</dbReference>
<evidence type="ECO:0000256" key="1">
    <source>
        <dbReference type="SAM" id="MobiDB-lite"/>
    </source>
</evidence>
<organism evidence="2 3">
    <name type="scientific">Rhododendron griersonianum</name>
    <dbReference type="NCBI Taxonomy" id="479676"/>
    <lineage>
        <taxon>Eukaryota</taxon>
        <taxon>Viridiplantae</taxon>
        <taxon>Streptophyta</taxon>
        <taxon>Embryophyta</taxon>
        <taxon>Tracheophyta</taxon>
        <taxon>Spermatophyta</taxon>
        <taxon>Magnoliopsida</taxon>
        <taxon>eudicotyledons</taxon>
        <taxon>Gunneridae</taxon>
        <taxon>Pentapetalae</taxon>
        <taxon>asterids</taxon>
        <taxon>Ericales</taxon>
        <taxon>Ericaceae</taxon>
        <taxon>Ericoideae</taxon>
        <taxon>Rhodoreae</taxon>
        <taxon>Rhododendron</taxon>
    </lineage>
</organism>
<reference evidence="2 3" key="1">
    <citation type="submission" date="2020-08" db="EMBL/GenBank/DDBJ databases">
        <title>Plant Genome Project.</title>
        <authorList>
            <person name="Zhang R.-G."/>
        </authorList>
    </citation>
    <scope>NUCLEOTIDE SEQUENCE [LARGE SCALE GENOMIC DNA]</scope>
    <source>
        <strain evidence="2">WSP0</strain>
        <tissue evidence="2">Leaf</tissue>
    </source>
</reference>